<dbReference type="RefSeq" id="WP_382399355.1">
    <property type="nucleotide sequence ID" value="NZ_JBHSWH010000001.1"/>
</dbReference>
<accession>A0ABW2ADJ9</accession>
<gene>
    <name evidence="1" type="ORF">ACFQDH_05850</name>
</gene>
<organism evidence="1 2">
    <name type="scientific">Flexivirga alba</name>
    <dbReference type="NCBI Taxonomy" id="702742"/>
    <lineage>
        <taxon>Bacteria</taxon>
        <taxon>Bacillati</taxon>
        <taxon>Actinomycetota</taxon>
        <taxon>Actinomycetes</taxon>
        <taxon>Micrococcales</taxon>
        <taxon>Dermacoccaceae</taxon>
        <taxon>Flexivirga</taxon>
    </lineage>
</organism>
<protein>
    <recommendedName>
        <fullName evidence="3">HYR domain-containing protein</fullName>
    </recommendedName>
</protein>
<evidence type="ECO:0000313" key="2">
    <source>
        <dbReference type="Proteomes" id="UP001596298"/>
    </source>
</evidence>
<evidence type="ECO:0000313" key="1">
    <source>
        <dbReference type="EMBL" id="MFC6704798.1"/>
    </source>
</evidence>
<name>A0ABW2ADJ9_9MICO</name>
<keyword evidence="2" id="KW-1185">Reference proteome</keyword>
<comment type="caution">
    <text evidence="1">The sequence shown here is derived from an EMBL/GenBank/DDBJ whole genome shotgun (WGS) entry which is preliminary data.</text>
</comment>
<proteinExistence type="predicted"/>
<dbReference type="Proteomes" id="UP001596298">
    <property type="component" value="Unassembled WGS sequence"/>
</dbReference>
<reference evidence="2" key="1">
    <citation type="journal article" date="2019" name="Int. J. Syst. Evol. Microbiol.">
        <title>The Global Catalogue of Microorganisms (GCM) 10K type strain sequencing project: providing services to taxonomists for standard genome sequencing and annotation.</title>
        <authorList>
            <consortium name="The Broad Institute Genomics Platform"/>
            <consortium name="The Broad Institute Genome Sequencing Center for Infectious Disease"/>
            <person name="Wu L."/>
            <person name="Ma J."/>
        </authorList>
    </citation>
    <scope>NUCLEOTIDE SEQUENCE [LARGE SCALE GENOMIC DNA]</scope>
    <source>
        <strain evidence="2">CCUG 58127</strain>
    </source>
</reference>
<evidence type="ECO:0008006" key="3">
    <source>
        <dbReference type="Google" id="ProtNLM"/>
    </source>
</evidence>
<dbReference type="EMBL" id="JBHSWH010000001">
    <property type="protein sequence ID" value="MFC6704798.1"/>
    <property type="molecule type" value="Genomic_DNA"/>
</dbReference>
<sequence length="76" mass="7732">MTVSITDDATGTTFGPYDAGTYFKLTQAPGVAGSTVVPFQGDVAWHFTFKGDATLTATDAAGNTATASCAVPPNKK</sequence>